<accession>A0ABT5YPL4</accession>
<organism evidence="8 9">
    <name type="scientific">Aquibaculum arenosum</name>
    <dbReference type="NCBI Taxonomy" id="3032591"/>
    <lineage>
        <taxon>Bacteria</taxon>
        <taxon>Pseudomonadati</taxon>
        <taxon>Pseudomonadota</taxon>
        <taxon>Alphaproteobacteria</taxon>
        <taxon>Rhodospirillales</taxon>
        <taxon>Rhodovibrionaceae</taxon>
        <taxon>Aquibaculum</taxon>
    </lineage>
</organism>
<keyword evidence="3 6" id="KW-0862">Zinc</keyword>
<dbReference type="Pfam" id="PF00484">
    <property type="entry name" value="Pro_CA"/>
    <property type="match status" value="1"/>
</dbReference>
<dbReference type="PROSITE" id="PS51318">
    <property type="entry name" value="TAT"/>
    <property type="match status" value="1"/>
</dbReference>
<gene>
    <name evidence="8" type="ORF">P2G67_13000</name>
</gene>
<comment type="caution">
    <text evidence="8">The sequence shown here is derived from an EMBL/GenBank/DDBJ whole genome shotgun (WGS) entry which is preliminary data.</text>
</comment>
<evidence type="ECO:0000256" key="5">
    <source>
        <dbReference type="ARBA" id="ARBA00048348"/>
    </source>
</evidence>
<evidence type="ECO:0000256" key="2">
    <source>
        <dbReference type="ARBA" id="ARBA00012925"/>
    </source>
</evidence>
<dbReference type="Proteomes" id="UP001215503">
    <property type="component" value="Unassembled WGS sequence"/>
</dbReference>
<feature type="signal peptide" evidence="7">
    <location>
        <begin position="1"/>
        <end position="33"/>
    </location>
</feature>
<dbReference type="PROSITE" id="PS00705">
    <property type="entry name" value="PROK_CO2_ANHYDRASE_2"/>
    <property type="match status" value="1"/>
</dbReference>
<keyword evidence="7" id="KW-0732">Signal</keyword>
<feature type="chain" id="PRO_5046704800" description="Carbonic anhydrase" evidence="7">
    <location>
        <begin position="34"/>
        <end position="239"/>
    </location>
</feature>
<evidence type="ECO:0000256" key="4">
    <source>
        <dbReference type="ARBA" id="ARBA00023239"/>
    </source>
</evidence>
<dbReference type="SMART" id="SM00947">
    <property type="entry name" value="Pro_CA"/>
    <property type="match status" value="1"/>
</dbReference>
<evidence type="ECO:0000256" key="1">
    <source>
        <dbReference type="ARBA" id="ARBA00006217"/>
    </source>
</evidence>
<dbReference type="EC" id="4.2.1.1" evidence="2 6"/>
<comment type="function">
    <text evidence="6">Reversible hydration of carbon dioxide.</text>
</comment>
<reference evidence="8 9" key="1">
    <citation type="submission" date="2023-03" db="EMBL/GenBank/DDBJ databases">
        <title>Fodinicurvata sp. CAU 1616 isolated from sea sendiment.</title>
        <authorList>
            <person name="Kim W."/>
        </authorList>
    </citation>
    <scope>NUCLEOTIDE SEQUENCE [LARGE SCALE GENOMIC DNA]</scope>
    <source>
        <strain evidence="8 9">CAU 1616</strain>
    </source>
</reference>
<dbReference type="InterPro" id="IPR015892">
    <property type="entry name" value="Carbonic_anhydrase_CS"/>
</dbReference>
<keyword evidence="4 6" id="KW-0456">Lyase</keyword>
<dbReference type="InterPro" id="IPR006311">
    <property type="entry name" value="TAT_signal"/>
</dbReference>
<dbReference type="SUPFAM" id="SSF53056">
    <property type="entry name" value="beta-carbonic anhydrase, cab"/>
    <property type="match status" value="1"/>
</dbReference>
<proteinExistence type="inferred from homology"/>
<evidence type="ECO:0000313" key="8">
    <source>
        <dbReference type="EMBL" id="MDF2096893.1"/>
    </source>
</evidence>
<comment type="similarity">
    <text evidence="1 6">Belongs to the beta-class carbonic anhydrase family.</text>
</comment>
<evidence type="ECO:0000256" key="7">
    <source>
        <dbReference type="SAM" id="SignalP"/>
    </source>
</evidence>
<sequence>MGEAMQFKFTRRGLLATAGAAALLPGLPHALMAASGVPPTSLSADAALERLMEGNSRYAANLHLHGPAADREALATGQAPFAVVLACADSRVAPELVFDQGPGGLFTIRLAGNFVTDYGLASIEYAVEYLQVPLVMVMGHSGCGAVSAAVDAVESDARFPGELDKLVGRITPVVRDLNGQQDEGANGEKLLDQAIRENARRNARLLESEGAILPQRVREGRLRVVAALHDLAGGHVYLV</sequence>
<dbReference type="PROSITE" id="PS00704">
    <property type="entry name" value="PROK_CO2_ANHYDRASE_1"/>
    <property type="match status" value="1"/>
</dbReference>
<dbReference type="InterPro" id="IPR001765">
    <property type="entry name" value="Carbonic_anhydrase"/>
</dbReference>
<protein>
    <recommendedName>
        <fullName evidence="2 6">Carbonic anhydrase</fullName>
        <ecNumber evidence="2 6">4.2.1.1</ecNumber>
    </recommendedName>
    <alternativeName>
        <fullName evidence="6">Carbonate dehydratase</fullName>
    </alternativeName>
</protein>
<keyword evidence="9" id="KW-1185">Reference proteome</keyword>
<dbReference type="Gene3D" id="3.40.1050.10">
    <property type="entry name" value="Carbonic anhydrase"/>
    <property type="match status" value="1"/>
</dbReference>
<dbReference type="RefSeq" id="WP_275823660.1">
    <property type="nucleotide sequence ID" value="NZ_JARHUD010000008.1"/>
</dbReference>
<comment type="catalytic activity">
    <reaction evidence="5 6">
        <text>hydrogencarbonate + H(+) = CO2 + H2O</text>
        <dbReference type="Rhea" id="RHEA:10748"/>
        <dbReference type="ChEBI" id="CHEBI:15377"/>
        <dbReference type="ChEBI" id="CHEBI:15378"/>
        <dbReference type="ChEBI" id="CHEBI:16526"/>
        <dbReference type="ChEBI" id="CHEBI:17544"/>
        <dbReference type="EC" id="4.2.1.1"/>
    </reaction>
</comment>
<evidence type="ECO:0000256" key="6">
    <source>
        <dbReference type="RuleBase" id="RU003956"/>
    </source>
</evidence>
<evidence type="ECO:0000313" key="9">
    <source>
        <dbReference type="Proteomes" id="UP001215503"/>
    </source>
</evidence>
<evidence type="ECO:0000256" key="3">
    <source>
        <dbReference type="ARBA" id="ARBA00022833"/>
    </source>
</evidence>
<name>A0ABT5YPL4_9PROT</name>
<dbReference type="InterPro" id="IPR036874">
    <property type="entry name" value="Carbonic_anhydrase_sf"/>
</dbReference>
<dbReference type="PANTHER" id="PTHR11002:SF79">
    <property type="entry name" value="CARBONIC ANHYDRASE 2"/>
    <property type="match status" value="1"/>
</dbReference>
<dbReference type="EMBL" id="JARHUD010000008">
    <property type="protein sequence ID" value="MDF2096893.1"/>
    <property type="molecule type" value="Genomic_DNA"/>
</dbReference>
<dbReference type="PANTHER" id="PTHR11002">
    <property type="entry name" value="CARBONIC ANHYDRASE"/>
    <property type="match status" value="1"/>
</dbReference>